<dbReference type="Proteomes" id="UP001583172">
    <property type="component" value="Unassembled WGS sequence"/>
</dbReference>
<reference evidence="2 3" key="1">
    <citation type="journal article" date="2024" name="Commun. Biol.">
        <title>Comparative genomic analysis of thermophilic fungi reveals convergent evolutionary adaptations and gene losses.</title>
        <authorList>
            <person name="Steindorff A.S."/>
            <person name="Aguilar-Pontes M.V."/>
            <person name="Robinson A.J."/>
            <person name="Andreopoulos B."/>
            <person name="LaButti K."/>
            <person name="Kuo A."/>
            <person name="Mondo S."/>
            <person name="Riley R."/>
            <person name="Otillar R."/>
            <person name="Haridas S."/>
            <person name="Lipzen A."/>
            <person name="Grimwood J."/>
            <person name="Schmutz J."/>
            <person name="Clum A."/>
            <person name="Reid I.D."/>
            <person name="Moisan M.C."/>
            <person name="Butler G."/>
            <person name="Nguyen T.T.M."/>
            <person name="Dewar K."/>
            <person name="Conant G."/>
            <person name="Drula E."/>
            <person name="Henrissat B."/>
            <person name="Hansel C."/>
            <person name="Singer S."/>
            <person name="Hutchinson M.I."/>
            <person name="de Vries R.P."/>
            <person name="Natvig D.O."/>
            <person name="Powell A.J."/>
            <person name="Tsang A."/>
            <person name="Grigoriev I.V."/>
        </authorList>
    </citation>
    <scope>NUCLEOTIDE SEQUENCE [LARGE SCALE GENOMIC DNA]</scope>
    <source>
        <strain evidence="2 3">CBS 620.91</strain>
    </source>
</reference>
<name>A0ABR3V1I1_HUMIN</name>
<gene>
    <name evidence="2" type="ORF">VTJ49DRAFT_6440</name>
</gene>
<organism evidence="2 3">
    <name type="scientific">Humicola insolens</name>
    <name type="common">Soft-rot fungus</name>
    <dbReference type="NCBI Taxonomy" id="85995"/>
    <lineage>
        <taxon>Eukaryota</taxon>
        <taxon>Fungi</taxon>
        <taxon>Dikarya</taxon>
        <taxon>Ascomycota</taxon>
        <taxon>Pezizomycotina</taxon>
        <taxon>Sordariomycetes</taxon>
        <taxon>Sordariomycetidae</taxon>
        <taxon>Sordariales</taxon>
        <taxon>Chaetomiaceae</taxon>
        <taxon>Mycothermus</taxon>
    </lineage>
</organism>
<protein>
    <submittedName>
        <fullName evidence="2">Uncharacterized protein</fullName>
    </submittedName>
</protein>
<evidence type="ECO:0000313" key="2">
    <source>
        <dbReference type="EMBL" id="KAL1835581.1"/>
    </source>
</evidence>
<comment type="caution">
    <text evidence="2">The sequence shown here is derived from an EMBL/GenBank/DDBJ whole genome shotgun (WGS) entry which is preliminary data.</text>
</comment>
<proteinExistence type="predicted"/>
<evidence type="ECO:0000313" key="3">
    <source>
        <dbReference type="Proteomes" id="UP001583172"/>
    </source>
</evidence>
<keyword evidence="3" id="KW-1185">Reference proteome</keyword>
<sequence length="114" mass="12962">MLDKSPGSPAHPVKGMRFSRRKDPAEPVHAVRRTGRLGPRFNYELFNLNNFNIRYWSWNYRGCWHQTCPPITRKSPVSVFIVTTSPCRDWVICAPAAFLGCSSRFSGSFSGVEP</sequence>
<feature type="region of interest" description="Disordered" evidence="1">
    <location>
        <begin position="1"/>
        <end position="26"/>
    </location>
</feature>
<evidence type="ECO:0000256" key="1">
    <source>
        <dbReference type="SAM" id="MobiDB-lite"/>
    </source>
</evidence>
<dbReference type="EMBL" id="JAZGSY010000598">
    <property type="protein sequence ID" value="KAL1835581.1"/>
    <property type="molecule type" value="Genomic_DNA"/>
</dbReference>
<accession>A0ABR3V1I1</accession>